<protein>
    <recommendedName>
        <fullName evidence="7">Diguanylate cyclase</fullName>
    </recommendedName>
</protein>
<dbReference type="InterPro" id="IPR052155">
    <property type="entry name" value="Biofilm_reg_signaling"/>
</dbReference>
<feature type="domain" description="PAC" evidence="3">
    <location>
        <begin position="121"/>
        <end position="171"/>
    </location>
</feature>
<dbReference type="SMART" id="SM00065">
    <property type="entry name" value="GAF"/>
    <property type="match status" value="1"/>
</dbReference>
<evidence type="ECO:0000313" key="5">
    <source>
        <dbReference type="EMBL" id="OGF58592.1"/>
    </source>
</evidence>
<dbReference type="PANTHER" id="PTHR44757:SF2">
    <property type="entry name" value="BIOFILM ARCHITECTURE MAINTENANCE PROTEIN MBAA"/>
    <property type="match status" value="1"/>
</dbReference>
<dbReference type="PROSITE" id="PS50113">
    <property type="entry name" value="PAC"/>
    <property type="match status" value="1"/>
</dbReference>
<evidence type="ECO:0000256" key="1">
    <source>
        <dbReference type="SAM" id="Coils"/>
    </source>
</evidence>
<dbReference type="Gene3D" id="3.30.70.270">
    <property type="match status" value="1"/>
</dbReference>
<accession>A0A1F5V597</accession>
<dbReference type="InterPro" id="IPR000160">
    <property type="entry name" value="GGDEF_dom"/>
</dbReference>
<dbReference type="InterPro" id="IPR000700">
    <property type="entry name" value="PAS-assoc_C"/>
</dbReference>
<dbReference type="Proteomes" id="UP000178943">
    <property type="component" value="Unassembled WGS sequence"/>
</dbReference>
<dbReference type="InterPro" id="IPR035965">
    <property type="entry name" value="PAS-like_dom_sf"/>
</dbReference>
<dbReference type="Gene3D" id="3.30.450.20">
    <property type="entry name" value="PAS domain"/>
    <property type="match status" value="2"/>
</dbReference>
<dbReference type="Pfam" id="PF13426">
    <property type="entry name" value="PAS_9"/>
    <property type="match status" value="2"/>
</dbReference>
<dbReference type="NCBIfam" id="TIGR00229">
    <property type="entry name" value="sensory_box"/>
    <property type="match status" value="2"/>
</dbReference>
<organism evidence="5 6">
    <name type="scientific">Candidatus Fischerbacteria bacterium RBG_13_37_8</name>
    <dbReference type="NCBI Taxonomy" id="1817863"/>
    <lineage>
        <taxon>Bacteria</taxon>
        <taxon>Candidatus Fischeribacteriota</taxon>
    </lineage>
</organism>
<dbReference type="InterPro" id="IPR000014">
    <property type="entry name" value="PAS"/>
</dbReference>
<proteinExistence type="predicted"/>
<dbReference type="InterPro" id="IPR029787">
    <property type="entry name" value="Nucleotide_cyclase"/>
</dbReference>
<evidence type="ECO:0000259" key="2">
    <source>
        <dbReference type="PROSITE" id="PS50112"/>
    </source>
</evidence>
<dbReference type="SMART" id="SM00267">
    <property type="entry name" value="GGDEF"/>
    <property type="match status" value="1"/>
</dbReference>
<dbReference type="EMBL" id="MFGW01000244">
    <property type="protein sequence ID" value="OGF58592.1"/>
    <property type="molecule type" value="Genomic_DNA"/>
</dbReference>
<dbReference type="SUPFAM" id="SSF55785">
    <property type="entry name" value="PYP-like sensor domain (PAS domain)"/>
    <property type="match status" value="2"/>
</dbReference>
<dbReference type="SUPFAM" id="SSF55073">
    <property type="entry name" value="Nucleotide cyclase"/>
    <property type="match status" value="1"/>
</dbReference>
<dbReference type="InterPro" id="IPR043128">
    <property type="entry name" value="Rev_trsase/Diguanyl_cyclase"/>
</dbReference>
<gene>
    <name evidence="5" type="ORF">A2Y62_07905</name>
</gene>
<dbReference type="Pfam" id="PF00990">
    <property type="entry name" value="GGDEF"/>
    <property type="match status" value="1"/>
</dbReference>
<reference evidence="5 6" key="1">
    <citation type="journal article" date="2016" name="Nat. Commun.">
        <title>Thousands of microbial genomes shed light on interconnected biogeochemical processes in an aquifer system.</title>
        <authorList>
            <person name="Anantharaman K."/>
            <person name="Brown C.T."/>
            <person name="Hug L.A."/>
            <person name="Sharon I."/>
            <person name="Castelle C.J."/>
            <person name="Probst A.J."/>
            <person name="Thomas B.C."/>
            <person name="Singh A."/>
            <person name="Wilkins M.J."/>
            <person name="Karaoz U."/>
            <person name="Brodie E.L."/>
            <person name="Williams K.H."/>
            <person name="Hubbard S.S."/>
            <person name="Banfield J.F."/>
        </authorList>
    </citation>
    <scope>NUCLEOTIDE SEQUENCE [LARGE SCALE GENOMIC DNA]</scope>
</reference>
<dbReference type="PANTHER" id="PTHR44757">
    <property type="entry name" value="DIGUANYLATE CYCLASE DGCP"/>
    <property type="match status" value="1"/>
</dbReference>
<dbReference type="SUPFAM" id="SSF55781">
    <property type="entry name" value="GAF domain-like"/>
    <property type="match status" value="1"/>
</dbReference>
<dbReference type="SMART" id="SM00091">
    <property type="entry name" value="PAS"/>
    <property type="match status" value="2"/>
</dbReference>
<evidence type="ECO:0000259" key="3">
    <source>
        <dbReference type="PROSITE" id="PS50113"/>
    </source>
</evidence>
<feature type="domain" description="PAS" evidence="2">
    <location>
        <begin position="47"/>
        <end position="118"/>
    </location>
</feature>
<dbReference type="Pfam" id="PF13185">
    <property type="entry name" value="GAF_2"/>
    <property type="match status" value="1"/>
</dbReference>
<name>A0A1F5V597_9BACT</name>
<feature type="coiled-coil region" evidence="1">
    <location>
        <begin position="1"/>
        <end position="57"/>
    </location>
</feature>
<dbReference type="Gene3D" id="3.30.450.40">
    <property type="match status" value="1"/>
</dbReference>
<evidence type="ECO:0008006" key="7">
    <source>
        <dbReference type="Google" id="ProtNLM"/>
    </source>
</evidence>
<dbReference type="CDD" id="cd00130">
    <property type="entry name" value="PAS"/>
    <property type="match status" value="1"/>
</dbReference>
<evidence type="ECO:0000313" key="6">
    <source>
        <dbReference type="Proteomes" id="UP000178943"/>
    </source>
</evidence>
<dbReference type="InterPro" id="IPR003018">
    <property type="entry name" value="GAF"/>
</dbReference>
<dbReference type="PROSITE" id="PS50112">
    <property type="entry name" value="PAS"/>
    <property type="match status" value="1"/>
</dbReference>
<dbReference type="NCBIfam" id="TIGR00254">
    <property type="entry name" value="GGDEF"/>
    <property type="match status" value="1"/>
</dbReference>
<feature type="domain" description="GGDEF" evidence="4">
    <location>
        <begin position="486"/>
        <end position="612"/>
    </location>
</feature>
<dbReference type="CDD" id="cd01949">
    <property type="entry name" value="GGDEF"/>
    <property type="match status" value="1"/>
</dbReference>
<dbReference type="AlphaFoldDB" id="A0A1F5V597"/>
<comment type="caution">
    <text evidence="5">The sequence shown here is derived from an EMBL/GenBank/DDBJ whole genome shotgun (WGS) entry which is preliminary data.</text>
</comment>
<dbReference type="PROSITE" id="PS50887">
    <property type="entry name" value="GGDEF"/>
    <property type="match status" value="1"/>
</dbReference>
<dbReference type="STRING" id="1817863.A2Y62_07905"/>
<keyword evidence="1" id="KW-0175">Coiled coil</keyword>
<sequence>MQIKDKTKEQLLKELDELHQKIAAFERAEAEYKKAERERIEEELKKSEEEFKLAFENANDAIFWADAETGLIINCNKAAEILLEKKREEIIGQRQTTLHPPQKAELYAAVFKRHIEHEGAVNDEAEVITKSGVIKPVHITASITRVGERAVIQGIFRDITERKQAEKLQGSLFKISEAAHSARRLEELYRSIHNVIGELMPANNFYIALHDLKSGIISFPYFVDEYDETPAPRKFRKGLTEYVIRTGEPLLSTPEVFRNLVDCGKVEVIGTRDLDWLGVPLKVKNRIMGVLVVQSYTEHIRLSEKEMNILKYVSDQIAMAIERKQSEEALRESEERLTIFMNSAPDAFALFDSALNLIEINNIGLKMLPAGIVKEDIIGKNIAEIYPTSTDKGLFNKYLEIIQMGKPLYVDDIVPDSQFGDMHLSVRAFKVGDGMGIIVTDITERKQAEEKLRKLATTDALTEVLNRGFGLLLFSKQLQLSKRNNSKLSICYVDVDNLKEINDTYGHREGDEVLKIISTLMKGTLREIDIICRLGGDEFLIVLLQCPVEQAVGIWERVVHKIAIFNEKKIKPYSIKVSWGFAEYDPADEKSVDQLIADADQEMYKKKQKKSN</sequence>
<dbReference type="InterPro" id="IPR029016">
    <property type="entry name" value="GAF-like_dom_sf"/>
</dbReference>
<evidence type="ECO:0000259" key="4">
    <source>
        <dbReference type="PROSITE" id="PS50887"/>
    </source>
</evidence>